<reference evidence="3" key="1">
    <citation type="journal article" date="2015" name="PLoS Genet.">
        <title>The dynamic genome and transcriptome of the human fungal pathogen Blastomyces and close relative Emmonsia.</title>
        <authorList>
            <person name="Munoz J.F."/>
            <person name="Gauthier G.M."/>
            <person name="Desjardins C.A."/>
            <person name="Gallo J.E."/>
            <person name="Holder J."/>
            <person name="Sullivan T.D."/>
            <person name="Marty A.J."/>
            <person name="Carmen J.C."/>
            <person name="Chen Z."/>
            <person name="Ding L."/>
            <person name="Gujja S."/>
            <person name="Magrini V."/>
            <person name="Misas E."/>
            <person name="Mitreva M."/>
            <person name="Priest M."/>
            <person name="Saif S."/>
            <person name="Whiston E.A."/>
            <person name="Young S."/>
            <person name="Zeng Q."/>
            <person name="Goldman W.E."/>
            <person name="Mardis E.R."/>
            <person name="Taylor J.W."/>
            <person name="McEwen J.G."/>
            <person name="Clay O.K."/>
            <person name="Klein B.S."/>
            <person name="Cuomo C.A."/>
        </authorList>
    </citation>
    <scope>NUCLEOTIDE SEQUENCE [LARGE SCALE GENOMIC DNA]</scope>
    <source>
        <strain evidence="3">UAMH 3008</strain>
    </source>
</reference>
<dbReference type="Proteomes" id="UP000034164">
    <property type="component" value="Unassembled WGS sequence"/>
</dbReference>
<proteinExistence type="predicted"/>
<feature type="compositionally biased region" description="Acidic residues" evidence="1">
    <location>
        <begin position="202"/>
        <end position="212"/>
    </location>
</feature>
<dbReference type="EMBL" id="LCZI01000383">
    <property type="protein sequence ID" value="KKZ66832.1"/>
    <property type="molecule type" value="Genomic_DNA"/>
</dbReference>
<sequence>MLRMGRGDIEALFSRDQSVDYTQGYGHLLFPPPQSRRVGNLVKHEYRGARRRKRGWRRDKIDDPRIDSLAANVEAMQVLQQAFPLTRLPLEIRYRIYGFLLEPLSGSYYGDLPEMMGGGTGSGLGYQMHPIVAPLTTRISLTQNRSQTDMCPKGQKIFLNCIKQSGRELQMMPKSSVESSFVLTARFEVNSEIDEITAVSTGDDDDDDADDCGSEKETEEGACHHILMKMNDAPPHVRDSFGAMPFCSRPAGLPGSRSTIYQDPSRH</sequence>
<accession>A0A0G2I881</accession>
<organism evidence="2 3">
    <name type="scientific">[Emmonsia] crescens</name>
    <dbReference type="NCBI Taxonomy" id="73230"/>
    <lineage>
        <taxon>Eukaryota</taxon>
        <taxon>Fungi</taxon>
        <taxon>Dikarya</taxon>
        <taxon>Ascomycota</taxon>
        <taxon>Pezizomycotina</taxon>
        <taxon>Eurotiomycetes</taxon>
        <taxon>Eurotiomycetidae</taxon>
        <taxon>Onygenales</taxon>
        <taxon>Ajellomycetaceae</taxon>
        <taxon>Emergomyces</taxon>
    </lineage>
</organism>
<name>A0A0G2I881_9EURO</name>
<dbReference type="AlphaFoldDB" id="A0A0G2I881"/>
<dbReference type="OrthoDB" id="4186596at2759"/>
<feature type="region of interest" description="Disordered" evidence="1">
    <location>
        <begin position="197"/>
        <end position="218"/>
    </location>
</feature>
<evidence type="ECO:0000313" key="2">
    <source>
        <dbReference type="EMBL" id="KKZ66832.1"/>
    </source>
</evidence>
<comment type="caution">
    <text evidence="2">The sequence shown here is derived from an EMBL/GenBank/DDBJ whole genome shotgun (WGS) entry which is preliminary data.</text>
</comment>
<protein>
    <submittedName>
        <fullName evidence="2">Uncharacterized protein</fullName>
    </submittedName>
</protein>
<dbReference type="VEuPathDB" id="FungiDB:EMCG_07437"/>
<evidence type="ECO:0000256" key="1">
    <source>
        <dbReference type="SAM" id="MobiDB-lite"/>
    </source>
</evidence>
<gene>
    <name evidence="2" type="ORF">EMCG_07437</name>
</gene>
<evidence type="ECO:0000313" key="3">
    <source>
        <dbReference type="Proteomes" id="UP000034164"/>
    </source>
</evidence>